<gene>
    <name evidence="2" type="ORF">MONAX_5E041859</name>
</gene>
<comment type="caution">
    <text evidence="2">The sequence shown here is derived from an EMBL/GenBank/DDBJ whole genome shotgun (WGS) entry which is preliminary data.</text>
</comment>
<evidence type="ECO:0000313" key="3">
    <source>
        <dbReference type="Proteomes" id="UP000335636"/>
    </source>
</evidence>
<organism evidence="2 3">
    <name type="scientific">Marmota monax</name>
    <name type="common">Woodchuck</name>
    <dbReference type="NCBI Taxonomy" id="9995"/>
    <lineage>
        <taxon>Eukaryota</taxon>
        <taxon>Metazoa</taxon>
        <taxon>Chordata</taxon>
        <taxon>Craniata</taxon>
        <taxon>Vertebrata</taxon>
        <taxon>Euteleostomi</taxon>
        <taxon>Mammalia</taxon>
        <taxon>Eutheria</taxon>
        <taxon>Euarchontoglires</taxon>
        <taxon>Glires</taxon>
        <taxon>Rodentia</taxon>
        <taxon>Sciuromorpha</taxon>
        <taxon>Sciuridae</taxon>
        <taxon>Xerinae</taxon>
        <taxon>Marmotini</taxon>
        <taxon>Marmota</taxon>
    </lineage>
</organism>
<proteinExistence type="predicted"/>
<protein>
    <submittedName>
        <fullName evidence="2">Uncharacterized protein</fullName>
    </submittedName>
</protein>
<evidence type="ECO:0000313" key="2">
    <source>
        <dbReference type="EMBL" id="VTJ72447.1"/>
    </source>
</evidence>
<feature type="region of interest" description="Disordered" evidence="1">
    <location>
        <begin position="1"/>
        <end position="76"/>
    </location>
</feature>
<keyword evidence="3" id="KW-1185">Reference proteome</keyword>
<dbReference type="AlphaFoldDB" id="A0A5E4BS54"/>
<feature type="compositionally biased region" description="Basic residues" evidence="1">
    <location>
        <begin position="1"/>
        <end position="13"/>
    </location>
</feature>
<feature type="compositionally biased region" description="Basic and acidic residues" evidence="1">
    <location>
        <begin position="22"/>
        <end position="31"/>
    </location>
</feature>
<reference evidence="2" key="1">
    <citation type="submission" date="2019-04" db="EMBL/GenBank/DDBJ databases">
        <authorList>
            <person name="Alioto T."/>
            <person name="Alioto T."/>
        </authorList>
    </citation>
    <scope>NUCLEOTIDE SEQUENCE [LARGE SCALE GENOMIC DNA]</scope>
</reference>
<evidence type="ECO:0000256" key="1">
    <source>
        <dbReference type="SAM" id="MobiDB-lite"/>
    </source>
</evidence>
<dbReference type="Proteomes" id="UP000335636">
    <property type="component" value="Unassembled WGS sequence"/>
</dbReference>
<accession>A0A5E4BS54</accession>
<name>A0A5E4BS54_MARMO</name>
<dbReference type="EMBL" id="CABDUW010000621">
    <property type="protein sequence ID" value="VTJ72447.1"/>
    <property type="molecule type" value="Genomic_DNA"/>
</dbReference>
<sequence length="107" mass="12284">MTHPYRYHHRRHMFLLPPYPDPRQHPDDHPSPARTRPRTQVRTKTDTCPTRTRPDPEPKEQPTSPQGSGLGHETPLRRLVVPVGSDPGLEVVPRRPVTLTHTVEITN</sequence>